<feature type="domain" description="Arc-like DNA binding" evidence="1">
    <location>
        <begin position="4"/>
        <end position="43"/>
    </location>
</feature>
<dbReference type="Pfam" id="PF03869">
    <property type="entry name" value="Arc"/>
    <property type="match status" value="1"/>
</dbReference>
<dbReference type="InterPro" id="IPR013321">
    <property type="entry name" value="Arc_rbn_hlx_hlx"/>
</dbReference>
<organism evidence="2 3">
    <name type="scientific">Brevibacillus phage Jimmer2</name>
    <dbReference type="NCBI Taxonomy" id="1296658"/>
    <lineage>
        <taxon>Viruses</taxon>
        <taxon>Duplodnaviria</taxon>
        <taxon>Heunggongvirae</taxon>
        <taxon>Uroviricota</taxon>
        <taxon>Caudoviricetes</taxon>
        <taxon>Jimmervirus</taxon>
        <taxon>Jimmervirus jimmer</taxon>
    </lineage>
</organism>
<dbReference type="Gene3D" id="1.10.1220.10">
    <property type="entry name" value="Met repressor-like"/>
    <property type="match status" value="1"/>
</dbReference>
<proteinExistence type="predicted"/>
<dbReference type="InterPro" id="IPR010985">
    <property type="entry name" value="Ribbon_hlx_hlx"/>
</dbReference>
<protein>
    <recommendedName>
        <fullName evidence="1">Arc-like DNA binding domain-containing protein</fullName>
    </recommendedName>
</protein>
<evidence type="ECO:0000313" key="2">
    <source>
        <dbReference type="EMBL" id="AGR47199.1"/>
    </source>
</evidence>
<reference evidence="2 3" key="1">
    <citation type="journal article" date="2013" name="Genome Announc.">
        <title>Complete Genome Sequences of Five Paenibacillus larvae Bacteriophages.</title>
        <authorList>
            <person name="Sheflo M.A."/>
            <person name="Gardner A.V."/>
            <person name="Merrill B.D."/>
            <person name="Fisher J.N."/>
            <person name="Lunt B.L."/>
            <person name="Breakwell D.P."/>
            <person name="Grose J.H."/>
            <person name="Burnett S.H."/>
        </authorList>
    </citation>
    <scope>NUCLEOTIDE SEQUENCE [LARGE SCALE GENOMIC DNA]</scope>
</reference>
<accession>S5MBJ2</accession>
<keyword evidence="3" id="KW-1185">Reference proteome</keyword>
<dbReference type="GO" id="GO:0003677">
    <property type="term" value="F:DNA binding"/>
    <property type="evidence" value="ECO:0007669"/>
    <property type="project" value="InterPro"/>
</dbReference>
<sequence>MTKDAVSFTLRMPKELSEKVNQLSKKMGVSKNAYILMILNDNFCDTKKTA</sequence>
<dbReference type="InterPro" id="IPR005569">
    <property type="entry name" value="Arc_DNA-bd_dom"/>
</dbReference>
<name>S5MBJ2_9CAUD</name>
<dbReference type="Proteomes" id="UP000015094">
    <property type="component" value="Segment"/>
</dbReference>
<dbReference type="GO" id="GO:0006355">
    <property type="term" value="P:regulation of DNA-templated transcription"/>
    <property type="evidence" value="ECO:0007669"/>
    <property type="project" value="InterPro"/>
</dbReference>
<evidence type="ECO:0000259" key="1">
    <source>
        <dbReference type="Pfam" id="PF03869"/>
    </source>
</evidence>
<gene>
    <name evidence="2" type="ORF">JIMMER2_65</name>
</gene>
<evidence type="ECO:0000313" key="3">
    <source>
        <dbReference type="Proteomes" id="UP000015094"/>
    </source>
</evidence>
<dbReference type="SUPFAM" id="SSF47598">
    <property type="entry name" value="Ribbon-helix-helix"/>
    <property type="match status" value="1"/>
</dbReference>
<dbReference type="EMBL" id="KC595514">
    <property type="protein sequence ID" value="AGR47199.1"/>
    <property type="molecule type" value="Genomic_DNA"/>
</dbReference>